<dbReference type="InterPro" id="IPR025638">
    <property type="entry name" value="DUF4336"/>
</dbReference>
<evidence type="ECO:0000313" key="2">
    <source>
        <dbReference type="EMBL" id="EES20119.1"/>
    </source>
</evidence>
<protein>
    <submittedName>
        <fullName evidence="2">Uncharacterized protein</fullName>
    </submittedName>
</protein>
<dbReference type="Pfam" id="PF14234">
    <property type="entry name" value="DUF4336"/>
    <property type="match status" value="1"/>
</dbReference>
<name>C6JRI6_SORBI</name>
<organism evidence="2">
    <name type="scientific">Sorghum bicolor</name>
    <name type="common">Sorghum</name>
    <name type="synonym">Sorghum vulgare</name>
    <dbReference type="NCBI Taxonomy" id="4558"/>
    <lineage>
        <taxon>Eukaryota</taxon>
        <taxon>Viridiplantae</taxon>
        <taxon>Streptophyta</taxon>
        <taxon>Embryophyta</taxon>
        <taxon>Tracheophyta</taxon>
        <taxon>Spermatophyta</taxon>
        <taxon>Magnoliopsida</taxon>
        <taxon>Liliopsida</taxon>
        <taxon>Poales</taxon>
        <taxon>Poaceae</taxon>
        <taxon>PACMAD clade</taxon>
        <taxon>Panicoideae</taxon>
        <taxon>Andropogonodae</taxon>
        <taxon>Andropogoneae</taxon>
        <taxon>Sorghinae</taxon>
        <taxon>Sorghum</taxon>
    </lineage>
</organism>
<feature type="region of interest" description="Disordered" evidence="1">
    <location>
        <begin position="1"/>
        <end position="31"/>
    </location>
</feature>
<proteinExistence type="predicted"/>
<gene>
    <name evidence="2" type="primary">Sb0010s007670</name>
    <name evidence="2" type="ORF">SORBIDRAFT_0010s007670</name>
</gene>
<dbReference type="PANTHER" id="PTHR33835:SF2">
    <property type="entry name" value="LYSINE-TRNA LIGASE"/>
    <property type="match status" value="1"/>
</dbReference>
<dbReference type="PANTHER" id="PTHR33835">
    <property type="entry name" value="YALI0C07656P"/>
    <property type="match status" value="1"/>
</dbReference>
<dbReference type="AlphaFoldDB" id="C6JRI6"/>
<evidence type="ECO:0000256" key="1">
    <source>
        <dbReference type="SAM" id="MobiDB-lite"/>
    </source>
</evidence>
<reference evidence="2" key="1">
    <citation type="journal article" date="2009" name="Nature">
        <title>The Sorghum bicolor genome and the diversification of grasses.</title>
        <authorList>
            <person name="Paterson A.H."/>
            <person name="Bowers J.E."/>
            <person name="Bruggmann R."/>
            <person name="Dubchak I."/>
            <person name="Grimwood J."/>
            <person name="Gundlach H."/>
            <person name="Haberer G."/>
            <person name="Hellsten U."/>
            <person name="Mitros T."/>
            <person name="Poliakov A."/>
            <person name="Schmutz J."/>
            <person name="Spannagl M."/>
            <person name="Tang H."/>
            <person name="Wang X."/>
            <person name="Wicker T."/>
            <person name="Bharti A.K."/>
            <person name="Chapman J."/>
            <person name="Feltus F.A."/>
            <person name="Gowik U."/>
            <person name="Grigoriev I.V."/>
            <person name="Lyons E."/>
            <person name="Maher C.A."/>
            <person name="Martis M."/>
            <person name="Narechania A."/>
            <person name="Otillar R.P."/>
            <person name="Penning B.W."/>
            <person name="Salamov A.A."/>
            <person name="Wang Y."/>
            <person name="Zhang L."/>
            <person name="Carpita N.C."/>
            <person name="Freeling M."/>
            <person name="Gingle A.R."/>
            <person name="Hash C.T."/>
            <person name="Keller B."/>
            <person name="Klein P."/>
            <person name="Kresovich S."/>
            <person name="McCann M.C."/>
            <person name="Ming R."/>
            <person name="Peterson D.G."/>
            <person name="Mehboob-ur-Rahman"/>
            <person name="Ware D."/>
            <person name="Westhoff P."/>
            <person name="Mayer K.F."/>
            <person name="Messing J."/>
            <person name="Rokhsar D.S."/>
        </authorList>
    </citation>
    <scope>NUCLEOTIDE SEQUENCE [LARGE SCALE GENOMIC DNA]</scope>
</reference>
<dbReference type="EMBL" id="GL002604">
    <property type="protein sequence ID" value="EES20119.1"/>
    <property type="molecule type" value="Genomic_DNA"/>
</dbReference>
<accession>C6JRI6</accession>
<dbReference type="HOGENOM" id="CLU_2390341_0_0_1"/>
<sequence>MGESMSEDAETTRNLWRPRAKGPSTPPGRSYKHKIFIGPFTRNVPKAQIWVVPKQWRMTPHPTLPKSSRMWLLFRRIGPYVEVALYHKPSRHYW</sequence>